<evidence type="ECO:0000256" key="1">
    <source>
        <dbReference type="SAM" id="Phobius"/>
    </source>
</evidence>
<feature type="transmembrane region" description="Helical" evidence="1">
    <location>
        <begin position="29"/>
        <end position="46"/>
    </location>
</feature>
<dbReference type="Proteomes" id="UP000032366">
    <property type="component" value="Unassembled WGS sequence"/>
</dbReference>
<evidence type="ECO:0000313" key="5">
    <source>
        <dbReference type="Proteomes" id="UP000254100"/>
    </source>
</evidence>
<keyword evidence="1" id="KW-0472">Membrane</keyword>
<dbReference type="EMBL" id="UHDT01000001">
    <property type="protein sequence ID" value="SUM56642.1"/>
    <property type="molecule type" value="Genomic_DNA"/>
</dbReference>
<sequence length="64" mass="7050">MESKLDLIMGSMSVAMAIFVYILTPEHIGLPIVMFVSGMSLILIGIKNKSKTKTSKCDDKSEEK</sequence>
<accession>A0A0D6XTX4</accession>
<reference evidence="3 5" key="2">
    <citation type="submission" date="2018-06" db="EMBL/GenBank/DDBJ databases">
        <authorList>
            <consortium name="Pathogen Informatics"/>
            <person name="Doyle S."/>
        </authorList>
    </citation>
    <scope>NUCLEOTIDE SEQUENCE [LARGE SCALE GENOMIC DNA]</scope>
    <source>
        <strain evidence="3 5">NCTC13832</strain>
    </source>
</reference>
<dbReference type="AlphaFoldDB" id="A0A0D6XTX4"/>
<dbReference type="Proteomes" id="UP000254100">
    <property type="component" value="Unassembled WGS sequence"/>
</dbReference>
<evidence type="ECO:0000313" key="4">
    <source>
        <dbReference type="Proteomes" id="UP000032366"/>
    </source>
</evidence>
<keyword evidence="4" id="KW-1185">Reference proteome</keyword>
<keyword evidence="1" id="KW-0812">Transmembrane</keyword>
<gene>
    <name evidence="3" type="ORF">NCTC13832_00298</name>
    <name evidence="2" type="ORF">TP70_03160</name>
</gene>
<dbReference type="STRING" id="569857.TP70_03160"/>
<name>A0A0D6XTX4_9STAP</name>
<protein>
    <submittedName>
        <fullName evidence="3">Uncharacterized protein</fullName>
    </submittedName>
</protein>
<evidence type="ECO:0000313" key="2">
    <source>
        <dbReference type="EMBL" id="KIX91308.1"/>
    </source>
</evidence>
<dbReference type="RefSeq" id="WP_044359266.1">
    <property type="nucleotide sequence ID" value="NZ_JXWY01000019.1"/>
</dbReference>
<evidence type="ECO:0000313" key="3">
    <source>
        <dbReference type="EMBL" id="SUM56642.1"/>
    </source>
</evidence>
<dbReference type="EMBL" id="JXWY01000019">
    <property type="protein sequence ID" value="KIX91308.1"/>
    <property type="molecule type" value="Genomic_DNA"/>
</dbReference>
<organism evidence="3 5">
    <name type="scientific">Staphylococcus microti</name>
    <dbReference type="NCBI Taxonomy" id="569857"/>
    <lineage>
        <taxon>Bacteria</taxon>
        <taxon>Bacillati</taxon>
        <taxon>Bacillota</taxon>
        <taxon>Bacilli</taxon>
        <taxon>Bacillales</taxon>
        <taxon>Staphylococcaceae</taxon>
        <taxon>Staphylococcus</taxon>
    </lineage>
</organism>
<reference evidence="2 4" key="1">
    <citation type="submission" date="2015-01" db="EMBL/GenBank/DDBJ databases">
        <authorList>
            <person name="Guo J."/>
        </authorList>
    </citation>
    <scope>NUCLEOTIDE SEQUENCE [LARGE SCALE GENOMIC DNA]</scope>
    <source>
        <strain evidence="2 4">DSM 22147</strain>
    </source>
</reference>
<feature type="transmembrane region" description="Helical" evidence="1">
    <location>
        <begin position="7"/>
        <end position="23"/>
    </location>
</feature>
<keyword evidence="1" id="KW-1133">Transmembrane helix</keyword>
<proteinExistence type="predicted"/>